<evidence type="ECO:0000313" key="3">
    <source>
        <dbReference type="Proteomes" id="UP000663845"/>
    </source>
</evidence>
<evidence type="ECO:0000313" key="1">
    <source>
        <dbReference type="EMBL" id="CAF0758393.1"/>
    </source>
</evidence>
<sequence length="171" mass="18418">MLNCNNLLMNPGGEAGVLSPWVVGGNSKPRLDMGTFNSGLNPRTGLYQFSGHTGSLGTLTQTIVIVGANPSITTSQIDTGNLTVGLLFWSRGLPQDMNDGTAVVLYFLDAFNGTLSNATSLEVTAGSNWTSYSNSYLIPIGTRSIQYQMRFILHSGSDIDSYIDDNFMTIY</sequence>
<dbReference type="AlphaFoldDB" id="A0A813PPX2"/>
<dbReference type="Proteomes" id="UP000663845">
    <property type="component" value="Unassembled WGS sequence"/>
</dbReference>
<accession>A0A813PPX2</accession>
<protein>
    <recommendedName>
        <fullName evidence="4">CBM-cenC domain-containing protein</fullName>
    </recommendedName>
</protein>
<gene>
    <name evidence="1" type="ORF">JYZ213_LOCUS2910</name>
    <name evidence="2" type="ORF">OXD698_LOCUS31338</name>
</gene>
<dbReference type="Proteomes" id="UP000663844">
    <property type="component" value="Unassembled WGS sequence"/>
</dbReference>
<reference evidence="1" key="1">
    <citation type="submission" date="2021-02" db="EMBL/GenBank/DDBJ databases">
        <authorList>
            <person name="Nowell W R."/>
        </authorList>
    </citation>
    <scope>NUCLEOTIDE SEQUENCE</scope>
</reference>
<dbReference type="EMBL" id="CAJNOG010000015">
    <property type="protein sequence ID" value="CAF0758393.1"/>
    <property type="molecule type" value="Genomic_DNA"/>
</dbReference>
<evidence type="ECO:0008006" key="4">
    <source>
        <dbReference type="Google" id="ProtNLM"/>
    </source>
</evidence>
<evidence type="ECO:0000313" key="2">
    <source>
        <dbReference type="EMBL" id="CAF4031578.1"/>
    </source>
</evidence>
<dbReference type="EMBL" id="CAJOAZ010003857">
    <property type="protein sequence ID" value="CAF4031578.1"/>
    <property type="molecule type" value="Genomic_DNA"/>
</dbReference>
<proteinExistence type="predicted"/>
<organism evidence="1 3">
    <name type="scientific">Adineta steineri</name>
    <dbReference type="NCBI Taxonomy" id="433720"/>
    <lineage>
        <taxon>Eukaryota</taxon>
        <taxon>Metazoa</taxon>
        <taxon>Spiralia</taxon>
        <taxon>Gnathifera</taxon>
        <taxon>Rotifera</taxon>
        <taxon>Eurotatoria</taxon>
        <taxon>Bdelloidea</taxon>
        <taxon>Adinetida</taxon>
        <taxon>Adinetidae</taxon>
        <taxon>Adineta</taxon>
    </lineage>
</organism>
<name>A0A813PPX2_9BILA</name>
<comment type="caution">
    <text evidence="1">The sequence shown here is derived from an EMBL/GenBank/DDBJ whole genome shotgun (WGS) entry which is preliminary data.</text>
</comment>
<dbReference type="Gene3D" id="2.60.120.260">
    <property type="entry name" value="Galactose-binding domain-like"/>
    <property type="match status" value="1"/>
</dbReference>